<dbReference type="Proteomes" id="UP000825935">
    <property type="component" value="Chromosome 19"/>
</dbReference>
<dbReference type="Pfam" id="PF12023">
    <property type="entry name" value="DUF3511"/>
    <property type="match status" value="1"/>
</dbReference>
<dbReference type="EMBL" id="CM035424">
    <property type="protein sequence ID" value="KAH7352164.1"/>
    <property type="molecule type" value="Genomic_DNA"/>
</dbReference>
<feature type="compositionally biased region" description="Polar residues" evidence="1">
    <location>
        <begin position="9"/>
        <end position="21"/>
    </location>
</feature>
<dbReference type="PANTHER" id="PTHR33193:SF13">
    <property type="entry name" value="EXPRESSED PROTEIN"/>
    <property type="match status" value="1"/>
</dbReference>
<dbReference type="AlphaFoldDB" id="A0A8T2SMR6"/>
<dbReference type="PANTHER" id="PTHR33193">
    <property type="entry name" value="DOMAIN PROTEIN, PUTATIVE (DUF3511)-RELATED"/>
    <property type="match status" value="1"/>
</dbReference>
<feature type="compositionally biased region" description="Pro residues" evidence="1">
    <location>
        <begin position="35"/>
        <end position="46"/>
    </location>
</feature>
<dbReference type="EMBL" id="CM035424">
    <property type="protein sequence ID" value="KAH7352166.1"/>
    <property type="molecule type" value="Genomic_DNA"/>
</dbReference>
<evidence type="ECO:0000256" key="1">
    <source>
        <dbReference type="SAM" id="MobiDB-lite"/>
    </source>
</evidence>
<reference evidence="2" key="1">
    <citation type="submission" date="2021-08" db="EMBL/GenBank/DDBJ databases">
        <title>WGS assembly of Ceratopteris richardii.</title>
        <authorList>
            <person name="Marchant D.B."/>
            <person name="Chen G."/>
            <person name="Jenkins J."/>
            <person name="Shu S."/>
            <person name="Leebens-Mack J."/>
            <person name="Grimwood J."/>
            <person name="Schmutz J."/>
            <person name="Soltis P."/>
            <person name="Soltis D."/>
            <person name="Chen Z.-H."/>
        </authorList>
    </citation>
    <scope>NUCLEOTIDE SEQUENCE</scope>
    <source>
        <strain evidence="2">Whitten #5841</strain>
        <tissue evidence="2">Leaf</tissue>
    </source>
</reference>
<name>A0A8T2SMR6_CERRI</name>
<comment type="caution">
    <text evidence="2">The sequence shown here is derived from an EMBL/GenBank/DDBJ whole genome shotgun (WGS) entry which is preliminary data.</text>
</comment>
<protein>
    <submittedName>
        <fullName evidence="2">Uncharacterized protein</fullName>
    </submittedName>
</protein>
<evidence type="ECO:0000313" key="2">
    <source>
        <dbReference type="EMBL" id="KAH7352164.1"/>
    </source>
</evidence>
<evidence type="ECO:0000313" key="3">
    <source>
        <dbReference type="Proteomes" id="UP000825935"/>
    </source>
</evidence>
<accession>A0A8T2SMR6</accession>
<dbReference type="EMBL" id="CM035424">
    <property type="protein sequence ID" value="KAH7352165.1"/>
    <property type="molecule type" value="Genomic_DNA"/>
</dbReference>
<sequence length="130" mass="14624">MGNKEPAGWNTQIRCNPYSSGRRSDPCYDSDPTASPRPPCTRPPLYLPGHLDAGTDGYDRTSTGSRVCDAGEGGSRRRPSNTLRKKEAESKRRRRVAKYKSFAVEARMKDSLKKGLLWVKRKYLQGICNM</sequence>
<dbReference type="InterPro" id="IPR021899">
    <property type="entry name" value="DUF3511"/>
</dbReference>
<feature type="region of interest" description="Disordered" evidence="1">
    <location>
        <begin position="1"/>
        <end position="96"/>
    </location>
</feature>
<keyword evidence="3" id="KW-1185">Reference proteome</keyword>
<proteinExistence type="predicted"/>
<organism evidence="2 3">
    <name type="scientific">Ceratopteris richardii</name>
    <name type="common">Triangle waterfern</name>
    <dbReference type="NCBI Taxonomy" id="49495"/>
    <lineage>
        <taxon>Eukaryota</taxon>
        <taxon>Viridiplantae</taxon>
        <taxon>Streptophyta</taxon>
        <taxon>Embryophyta</taxon>
        <taxon>Tracheophyta</taxon>
        <taxon>Polypodiopsida</taxon>
        <taxon>Polypodiidae</taxon>
        <taxon>Polypodiales</taxon>
        <taxon>Pteridineae</taxon>
        <taxon>Pteridaceae</taxon>
        <taxon>Parkerioideae</taxon>
        <taxon>Ceratopteris</taxon>
    </lineage>
</organism>
<gene>
    <name evidence="2" type="ORF">KP509_19G033000</name>
</gene>